<evidence type="ECO:0000259" key="3">
    <source>
        <dbReference type="PROSITE" id="PS50110"/>
    </source>
</evidence>
<dbReference type="SUPFAM" id="SSF52172">
    <property type="entry name" value="CheY-like"/>
    <property type="match status" value="1"/>
</dbReference>
<evidence type="ECO:0000256" key="1">
    <source>
        <dbReference type="ARBA" id="ARBA00022553"/>
    </source>
</evidence>
<dbReference type="InParanoid" id="Q7URS9"/>
<dbReference type="PANTHER" id="PTHR44591:SF23">
    <property type="entry name" value="CHEY SUBFAMILY"/>
    <property type="match status" value="1"/>
</dbReference>
<dbReference type="eggNOG" id="COG0784">
    <property type="taxonomic scope" value="Bacteria"/>
</dbReference>
<dbReference type="PANTHER" id="PTHR44591">
    <property type="entry name" value="STRESS RESPONSE REGULATOR PROTEIN 1"/>
    <property type="match status" value="1"/>
</dbReference>
<reference evidence="4 5" key="1">
    <citation type="journal article" date="2003" name="Proc. Natl. Acad. Sci. U.S.A.">
        <title>Complete genome sequence of the marine planctomycete Pirellula sp. strain 1.</title>
        <authorList>
            <person name="Gloeckner F.O."/>
            <person name="Kube M."/>
            <person name="Bauer M."/>
            <person name="Teeling H."/>
            <person name="Lombardot T."/>
            <person name="Ludwig W."/>
            <person name="Gade D."/>
            <person name="Beck A."/>
            <person name="Borzym K."/>
            <person name="Heitmann K."/>
            <person name="Rabus R."/>
            <person name="Schlesner H."/>
            <person name="Amann R."/>
            <person name="Reinhardt R."/>
        </authorList>
    </citation>
    <scope>NUCLEOTIDE SEQUENCE [LARGE SCALE GENOMIC DNA]</scope>
    <source>
        <strain evidence="5">DSM 10527 / NCIMB 13988 / SH1</strain>
    </source>
</reference>
<sequence length="124" mass="13921">MRTMKVLVIEDDPEFCEILVRSLSTWGHFPTAAFNWFSVMRVLASDRFDLIVTDIETPTGNALNAFDFLNNDDRIRAIPKIVISGQSGQDVERACLVIGAKYIRKSPTCVADLKLEIEAMNLVT</sequence>
<dbReference type="OrthoDB" id="284672at2"/>
<feature type="domain" description="Response regulatory" evidence="3">
    <location>
        <begin position="5"/>
        <end position="121"/>
    </location>
</feature>
<keyword evidence="5" id="KW-1185">Reference proteome</keyword>
<name>Q7URS9_RHOBA</name>
<proteinExistence type="predicted"/>
<dbReference type="GO" id="GO:0000156">
    <property type="term" value="F:phosphorelay response regulator activity"/>
    <property type="evidence" value="ECO:0000318"/>
    <property type="project" value="GO_Central"/>
</dbReference>
<dbReference type="InterPro" id="IPR050595">
    <property type="entry name" value="Bact_response_regulator"/>
</dbReference>
<dbReference type="AlphaFoldDB" id="Q7URS9"/>
<dbReference type="STRING" id="243090.RB5471"/>
<gene>
    <name evidence="4" type="ordered locus">RB5471</name>
</gene>
<organism evidence="4 5">
    <name type="scientific">Rhodopirellula baltica (strain DSM 10527 / NCIMB 13988 / SH1)</name>
    <dbReference type="NCBI Taxonomy" id="243090"/>
    <lineage>
        <taxon>Bacteria</taxon>
        <taxon>Pseudomonadati</taxon>
        <taxon>Planctomycetota</taxon>
        <taxon>Planctomycetia</taxon>
        <taxon>Pirellulales</taxon>
        <taxon>Pirellulaceae</taxon>
        <taxon>Rhodopirellula</taxon>
    </lineage>
</organism>
<evidence type="ECO:0000313" key="5">
    <source>
        <dbReference type="Proteomes" id="UP000001025"/>
    </source>
</evidence>
<dbReference type="CDD" id="cd00156">
    <property type="entry name" value="REC"/>
    <property type="match status" value="1"/>
</dbReference>
<accession>Q7URS9</accession>
<evidence type="ECO:0000256" key="2">
    <source>
        <dbReference type="PROSITE-ProRule" id="PRU00169"/>
    </source>
</evidence>
<evidence type="ECO:0000313" key="4">
    <source>
        <dbReference type="EMBL" id="CAD74259.1"/>
    </source>
</evidence>
<dbReference type="SMART" id="SM00448">
    <property type="entry name" value="REC"/>
    <property type="match status" value="1"/>
</dbReference>
<dbReference type="InterPro" id="IPR001789">
    <property type="entry name" value="Sig_transdc_resp-reg_receiver"/>
</dbReference>
<feature type="modified residue" description="4-aspartylphosphate" evidence="2">
    <location>
        <position position="54"/>
    </location>
</feature>
<dbReference type="PROSITE" id="PS50110">
    <property type="entry name" value="RESPONSE_REGULATORY"/>
    <property type="match status" value="1"/>
</dbReference>
<keyword evidence="1 2" id="KW-0597">Phosphoprotein</keyword>
<dbReference type="InterPro" id="IPR011006">
    <property type="entry name" value="CheY-like_superfamily"/>
</dbReference>
<dbReference type="GO" id="GO:0000160">
    <property type="term" value="P:phosphorelay signal transduction system"/>
    <property type="evidence" value="ECO:0000318"/>
    <property type="project" value="GO_Central"/>
</dbReference>
<dbReference type="KEGG" id="rba:RB5471"/>
<dbReference type="Gene3D" id="3.40.50.2300">
    <property type="match status" value="1"/>
</dbReference>
<protein>
    <submittedName>
        <fullName evidence="4">Probable sensory transduction system regulatory protein</fullName>
    </submittedName>
</protein>
<dbReference type="Pfam" id="PF00072">
    <property type="entry name" value="Response_reg"/>
    <property type="match status" value="1"/>
</dbReference>
<dbReference type="Proteomes" id="UP000001025">
    <property type="component" value="Chromosome"/>
</dbReference>
<dbReference type="EMBL" id="BX294142">
    <property type="protein sequence ID" value="CAD74259.1"/>
    <property type="molecule type" value="Genomic_DNA"/>
</dbReference>
<dbReference type="PATRIC" id="fig|243090.15.peg.2629"/>
<dbReference type="HOGENOM" id="CLU_2002091_0_0_0"/>
<dbReference type="EnsemblBacteria" id="CAD74259">
    <property type="protein sequence ID" value="CAD74259"/>
    <property type="gene ID" value="RB5471"/>
</dbReference>